<organism evidence="2 3">
    <name type="scientific">Aspergillus indologenus CBS 114.80</name>
    <dbReference type="NCBI Taxonomy" id="1450541"/>
    <lineage>
        <taxon>Eukaryota</taxon>
        <taxon>Fungi</taxon>
        <taxon>Dikarya</taxon>
        <taxon>Ascomycota</taxon>
        <taxon>Pezizomycotina</taxon>
        <taxon>Eurotiomycetes</taxon>
        <taxon>Eurotiomycetidae</taxon>
        <taxon>Eurotiales</taxon>
        <taxon>Aspergillaceae</taxon>
        <taxon>Aspergillus</taxon>
        <taxon>Aspergillus subgen. Circumdati</taxon>
    </lineage>
</organism>
<proteinExistence type="predicted"/>
<accession>A0A2V5II56</accession>
<dbReference type="Proteomes" id="UP000248817">
    <property type="component" value="Unassembled WGS sequence"/>
</dbReference>
<dbReference type="AlphaFoldDB" id="A0A2V5II56"/>
<evidence type="ECO:0000313" key="2">
    <source>
        <dbReference type="EMBL" id="PYI35791.1"/>
    </source>
</evidence>
<evidence type="ECO:0000259" key="1">
    <source>
        <dbReference type="Pfam" id="PF20150"/>
    </source>
</evidence>
<keyword evidence="3" id="KW-1185">Reference proteome</keyword>
<reference evidence="2 3" key="1">
    <citation type="submission" date="2018-02" db="EMBL/GenBank/DDBJ databases">
        <title>The genomes of Aspergillus section Nigri reveals drivers in fungal speciation.</title>
        <authorList>
            <consortium name="DOE Joint Genome Institute"/>
            <person name="Vesth T.C."/>
            <person name="Nybo J."/>
            <person name="Theobald S."/>
            <person name="Brandl J."/>
            <person name="Frisvad J.C."/>
            <person name="Nielsen K.F."/>
            <person name="Lyhne E.K."/>
            <person name="Kogle M.E."/>
            <person name="Kuo A."/>
            <person name="Riley R."/>
            <person name="Clum A."/>
            <person name="Nolan M."/>
            <person name="Lipzen A."/>
            <person name="Salamov A."/>
            <person name="Henrissat B."/>
            <person name="Wiebenga A."/>
            <person name="De vries R.P."/>
            <person name="Grigoriev I.V."/>
            <person name="Mortensen U.H."/>
            <person name="Andersen M.R."/>
            <person name="Baker S.E."/>
        </authorList>
    </citation>
    <scope>NUCLEOTIDE SEQUENCE [LARGE SCALE GENOMIC DNA]</scope>
    <source>
        <strain evidence="2 3">CBS 114.80</strain>
    </source>
</reference>
<name>A0A2V5II56_9EURO</name>
<protein>
    <recommendedName>
        <fullName evidence="1">2EXR domain-containing protein</fullName>
    </recommendedName>
</protein>
<dbReference type="Pfam" id="PF20150">
    <property type="entry name" value="2EXR"/>
    <property type="match status" value="1"/>
</dbReference>
<dbReference type="EMBL" id="KZ825467">
    <property type="protein sequence ID" value="PYI35791.1"/>
    <property type="molecule type" value="Genomic_DNA"/>
</dbReference>
<evidence type="ECO:0000313" key="3">
    <source>
        <dbReference type="Proteomes" id="UP000248817"/>
    </source>
</evidence>
<sequence>MTELTSNPEFKKFSLLPAELRLKIWEDTLSEPVHLALYAYELGRWESSWAQTHLSLVFHAEELPHMLIDVPLFMVNREAQQAVKRWAQKQGIKIQYHPILAPNFAFRRPIDKDTDTLYVSQEDFRHFQLEPLNPVCSPFLTRLSFSFPIPRVAFPYCLLQHEKDVLSKVVSRDWGRITEVLVVMNGPSSVYGLLHDNDLDGGLVQQRWEWAAIPGAEEPLVWDPARRTFTPVTQGFWNSPEVSEREFRLLAERAFARAIESDGYPGDSSLKVRPVFVVG</sequence>
<gene>
    <name evidence="2" type="ORF">BP00DRAFT_193597</name>
</gene>
<feature type="domain" description="2EXR" evidence="1">
    <location>
        <begin position="10"/>
        <end position="116"/>
    </location>
</feature>
<dbReference type="InterPro" id="IPR045518">
    <property type="entry name" value="2EXR"/>
</dbReference>